<dbReference type="EMBL" id="NEXC01000003">
    <property type="protein sequence ID" value="PSN84423.1"/>
    <property type="molecule type" value="Genomic_DNA"/>
</dbReference>
<keyword evidence="3" id="KW-0819">tRNA processing</keyword>
<dbReference type="AlphaFoldDB" id="A0A2R6ADP2"/>
<dbReference type="NCBIfam" id="TIGR01213">
    <property type="entry name" value="pseudo_Pus10arc"/>
    <property type="match status" value="1"/>
</dbReference>
<dbReference type="Proteomes" id="UP000240880">
    <property type="component" value="Unassembled WGS sequence"/>
</dbReference>
<comment type="similarity">
    <text evidence="1">Belongs to the pseudouridine synthase Pus10 family.</text>
</comment>
<dbReference type="GO" id="GO:0160148">
    <property type="term" value="F:tRNA pseudouridine(55) synthase activity"/>
    <property type="evidence" value="ECO:0007669"/>
    <property type="project" value="UniProtKB-EC"/>
</dbReference>
<dbReference type="PANTHER" id="PTHR21568:SF0">
    <property type="entry name" value="TRNA PSEUDOURIDINE SYNTHASE PUS10"/>
    <property type="match status" value="1"/>
</dbReference>
<accession>A0A2R6ADP2</accession>
<name>A0A2R6ADP2_9ARCH</name>
<dbReference type="Gene3D" id="3.30.70.2510">
    <property type="match status" value="1"/>
</dbReference>
<dbReference type="GO" id="GO:0003723">
    <property type="term" value="F:RNA binding"/>
    <property type="evidence" value="ECO:0007669"/>
    <property type="project" value="InterPro"/>
</dbReference>
<dbReference type="InterPro" id="IPR039894">
    <property type="entry name" value="Pus10-like"/>
</dbReference>
<evidence type="ECO:0000313" key="7">
    <source>
        <dbReference type="Proteomes" id="UP000240880"/>
    </source>
</evidence>
<evidence type="ECO:0000256" key="1">
    <source>
        <dbReference type="ARBA" id="ARBA00009652"/>
    </source>
</evidence>
<evidence type="ECO:0000313" key="6">
    <source>
        <dbReference type="EMBL" id="PSN84423.1"/>
    </source>
</evidence>
<dbReference type="SUPFAM" id="SSF55120">
    <property type="entry name" value="Pseudouridine synthase"/>
    <property type="match status" value="1"/>
</dbReference>
<dbReference type="EC" id="5.4.99.25" evidence="2"/>
<evidence type="ECO:0000259" key="5">
    <source>
        <dbReference type="Pfam" id="PF21238"/>
    </source>
</evidence>
<dbReference type="PANTHER" id="PTHR21568">
    <property type="entry name" value="TRNA PSEUDOURIDINE SYNTHASE PUS10"/>
    <property type="match status" value="1"/>
</dbReference>
<proteinExistence type="inferred from homology"/>
<dbReference type="Pfam" id="PF21238">
    <property type="entry name" value="Pus10_C"/>
    <property type="match status" value="1"/>
</dbReference>
<keyword evidence="4" id="KW-0413">Isomerase</keyword>
<dbReference type="InterPro" id="IPR020103">
    <property type="entry name" value="PsdUridine_synth_cat_dom_sf"/>
</dbReference>
<evidence type="ECO:0000256" key="2">
    <source>
        <dbReference type="ARBA" id="ARBA00012787"/>
    </source>
</evidence>
<protein>
    <recommendedName>
        <fullName evidence="2">tRNA pseudouridine(55) synthase</fullName>
        <ecNumber evidence="2">5.4.99.25</ecNumber>
    </recommendedName>
</protein>
<evidence type="ECO:0000256" key="3">
    <source>
        <dbReference type="ARBA" id="ARBA00022694"/>
    </source>
</evidence>
<reference evidence="6 7" key="1">
    <citation type="submission" date="2017-04" db="EMBL/GenBank/DDBJ databases">
        <title>Novel microbial lineages endemic to geothermal iron-oxide mats fill important gaps in the evolutionary history of Archaea.</title>
        <authorList>
            <person name="Jay Z.J."/>
            <person name="Beam J.P."/>
            <person name="Dlakic M."/>
            <person name="Rusch D.B."/>
            <person name="Kozubal M.A."/>
            <person name="Inskeep W.P."/>
        </authorList>
    </citation>
    <scope>NUCLEOTIDE SEQUENCE [LARGE SCALE GENOMIC DNA]</scope>
    <source>
        <strain evidence="6">OSP_D</strain>
    </source>
</reference>
<comment type="caution">
    <text evidence="6">The sequence shown here is derived from an EMBL/GenBank/DDBJ whole genome shotgun (WGS) entry which is preliminary data.</text>
</comment>
<sequence length="376" mass="43525">MINQNIKIGEVCDLCSKKTIDTTQVSIESQRRCPVCRGLRLKKEELINNALQKINQNKYEWDTFWIGLKLIKQKSQEIEELRRIFKKEFKKELLLQLEKVSGKRAQISNPDLFIIFSEAGKVYVESRPIYIEGNYTKLVKYISQIKWICPECNGSGCFECDFRGRHFATSIEELLEIPLKTTFLCDKVYLHAGGREDVDVLVLEKGRPFVVEIRNPKKKLSFKLEEIEQLINDFAKGMIEVKLKEFVAPTRKSEIKLISEKSFKKYVGIVKFSTSISSTELLKLSEFFNNKFIEQRTPLRVLQRRSDILRKKLIKECNFTRITDHLAKFEVVCEGGTYIKEFINGDDGRTSPSVSEVLGTQAMCAELQFVGVCEEK</sequence>
<organism evidence="6 7">
    <name type="scientific">Candidatus Marsarchaeota G1 archaeon OSP_D</name>
    <dbReference type="NCBI Taxonomy" id="1978155"/>
    <lineage>
        <taxon>Archaea</taxon>
        <taxon>Candidatus Marsarchaeota</taxon>
        <taxon>Candidatus Marsarchaeota group 1</taxon>
    </lineage>
</organism>
<gene>
    <name evidence="6" type="ORF">B9Q01_00740</name>
</gene>
<dbReference type="InterPro" id="IPR048741">
    <property type="entry name" value="Pus10-like_C"/>
</dbReference>
<dbReference type="GO" id="GO:0031119">
    <property type="term" value="P:tRNA pseudouridine synthesis"/>
    <property type="evidence" value="ECO:0007669"/>
    <property type="project" value="TreeGrafter"/>
</dbReference>
<dbReference type="Gene3D" id="3.30.70.3190">
    <property type="match status" value="1"/>
</dbReference>
<feature type="domain" description="Pus10-like C-terminal" evidence="5">
    <location>
        <begin position="130"/>
        <end position="369"/>
    </location>
</feature>
<evidence type="ECO:0000256" key="4">
    <source>
        <dbReference type="ARBA" id="ARBA00023235"/>
    </source>
</evidence>